<evidence type="ECO:0000313" key="4">
    <source>
        <dbReference type="EMBL" id="SFD57515.1"/>
    </source>
</evidence>
<dbReference type="AlphaFoldDB" id="A0A1I1TG31"/>
<dbReference type="STRING" id="32040.SAMN04489710_103337"/>
<dbReference type="PANTHER" id="PTHR35936">
    <property type="entry name" value="MEMBRANE-BOUND LYTIC MUREIN TRANSGLYCOSYLASE F"/>
    <property type="match status" value="1"/>
</dbReference>
<evidence type="ECO:0000256" key="1">
    <source>
        <dbReference type="ARBA" id="ARBA00022729"/>
    </source>
</evidence>
<evidence type="ECO:0000256" key="2">
    <source>
        <dbReference type="SAM" id="SignalP"/>
    </source>
</evidence>
<dbReference type="CDD" id="cd13530">
    <property type="entry name" value="PBP2_peptides_like"/>
    <property type="match status" value="1"/>
</dbReference>
<feature type="domain" description="Solute-binding protein family 3/N-terminal" evidence="3">
    <location>
        <begin position="48"/>
        <end position="272"/>
    </location>
</feature>
<sequence>MPRGGMSIARRGWRAWRSALLATGALAAFVPGQAGAGAVFDRVKARGEMQVCIWPGYHGVSYRHPRTRELSGIDIELSRQFAQDLGVRIEYVDSTFASVAHDLLVRRCDVAMFAVGMMQPRMQEVRFSQPYLRSDMYAITTKINPVVQQWSDIDRPGVAVAVQSGTLMQTVLVERLKNATVVPVQLPESRERELISGRVDVFMTNYAYARRLMESADWARLIQPPTPFFVIPAAYAVRPGDADWLAEVDAFVARIKSDGRLQAAAQRHGLGPLVVP</sequence>
<name>A0A1I1TG31_9BURK</name>
<gene>
    <name evidence="4" type="ORF">SAMN04489710_103337</name>
</gene>
<dbReference type="InterPro" id="IPR001638">
    <property type="entry name" value="Solute-binding_3/MltF_N"/>
</dbReference>
<protein>
    <submittedName>
        <fullName evidence="4">ABC-type amino acid transport substrate-binding protein</fullName>
    </submittedName>
</protein>
<dbReference type="Proteomes" id="UP000199517">
    <property type="component" value="Unassembled WGS sequence"/>
</dbReference>
<dbReference type="EMBL" id="FOMQ01000003">
    <property type="protein sequence ID" value="SFD57515.1"/>
    <property type="molecule type" value="Genomic_DNA"/>
</dbReference>
<feature type="signal peptide" evidence="2">
    <location>
        <begin position="1"/>
        <end position="36"/>
    </location>
</feature>
<dbReference type="PANTHER" id="PTHR35936:SF17">
    <property type="entry name" value="ARGININE-BINDING EXTRACELLULAR PROTEIN ARTP"/>
    <property type="match status" value="1"/>
</dbReference>
<dbReference type="SMART" id="SM00062">
    <property type="entry name" value="PBPb"/>
    <property type="match status" value="1"/>
</dbReference>
<dbReference type="Pfam" id="PF00497">
    <property type="entry name" value="SBP_bac_3"/>
    <property type="match status" value="1"/>
</dbReference>
<evidence type="ECO:0000313" key="5">
    <source>
        <dbReference type="Proteomes" id="UP000199517"/>
    </source>
</evidence>
<dbReference type="Gene3D" id="3.40.190.10">
    <property type="entry name" value="Periplasmic binding protein-like II"/>
    <property type="match status" value="2"/>
</dbReference>
<accession>A0A1I1TG31</accession>
<evidence type="ECO:0000259" key="3">
    <source>
        <dbReference type="SMART" id="SM00062"/>
    </source>
</evidence>
<feature type="chain" id="PRO_5011721593" evidence="2">
    <location>
        <begin position="37"/>
        <end position="276"/>
    </location>
</feature>
<keyword evidence="1 2" id="KW-0732">Signal</keyword>
<reference evidence="5" key="1">
    <citation type="submission" date="2016-10" db="EMBL/GenBank/DDBJ databases">
        <authorList>
            <person name="Varghese N."/>
            <person name="Submissions S."/>
        </authorList>
    </citation>
    <scope>NUCLEOTIDE SEQUENCE [LARGE SCALE GENOMIC DNA]</scope>
    <source>
        <strain evidence="5">DSM 7481</strain>
    </source>
</reference>
<organism evidence="4 5">
    <name type="scientific">Paracidovorax konjaci</name>
    <dbReference type="NCBI Taxonomy" id="32040"/>
    <lineage>
        <taxon>Bacteria</taxon>
        <taxon>Pseudomonadati</taxon>
        <taxon>Pseudomonadota</taxon>
        <taxon>Betaproteobacteria</taxon>
        <taxon>Burkholderiales</taxon>
        <taxon>Comamonadaceae</taxon>
        <taxon>Paracidovorax</taxon>
    </lineage>
</organism>
<dbReference type="SUPFAM" id="SSF53850">
    <property type="entry name" value="Periplasmic binding protein-like II"/>
    <property type="match status" value="1"/>
</dbReference>
<keyword evidence="5" id="KW-1185">Reference proteome</keyword>
<proteinExistence type="predicted"/>